<dbReference type="GO" id="GO:0004089">
    <property type="term" value="F:carbonate dehydratase activity"/>
    <property type="evidence" value="ECO:0007669"/>
    <property type="project" value="UniProtKB-UniRule"/>
</dbReference>
<evidence type="ECO:0000313" key="10">
    <source>
        <dbReference type="Proteomes" id="UP000675881"/>
    </source>
</evidence>
<name>A0A7R8H3S9_LEPSM</name>
<dbReference type="AlphaFoldDB" id="A0A7R8H3S9"/>
<dbReference type="EC" id="4.2.1.1" evidence="3 8"/>
<evidence type="ECO:0000256" key="8">
    <source>
        <dbReference type="RuleBase" id="RU367011"/>
    </source>
</evidence>
<proteinExistence type="inferred from homology"/>
<keyword evidence="10" id="KW-1185">Reference proteome</keyword>
<evidence type="ECO:0000256" key="1">
    <source>
        <dbReference type="ARBA" id="ARBA00002904"/>
    </source>
</evidence>
<reference evidence="9" key="1">
    <citation type="submission" date="2021-02" db="EMBL/GenBank/DDBJ databases">
        <authorList>
            <person name="Bekaert M."/>
        </authorList>
    </citation>
    <scope>NUCLEOTIDE SEQUENCE</scope>
    <source>
        <strain evidence="9">IoA-00</strain>
    </source>
</reference>
<evidence type="ECO:0000256" key="7">
    <source>
        <dbReference type="ARBA" id="ARBA00048348"/>
    </source>
</evidence>
<dbReference type="GO" id="GO:0005886">
    <property type="term" value="C:plasma membrane"/>
    <property type="evidence" value="ECO:0007669"/>
    <property type="project" value="TreeGrafter"/>
</dbReference>
<evidence type="ECO:0000256" key="4">
    <source>
        <dbReference type="ARBA" id="ARBA00022723"/>
    </source>
</evidence>
<sequence>MENNGKTAKLFLTAGSTNVPTITSSHLSNDIFKLAQLHFHWGNMDKYGSEHTIDGLQFPIELHLVHFNTKYGETMEEALSVAHKSDNLAVLGVLFEITRSDMSILDPLINKLRYIQQEGTKTCVKSLVLKNLLPLDLNTFYSYEGSLTTPKCNEIVTWTVFKKRHSISSGQLDEFRKLISKGKPLVNNYRDIQNLNSRKVDFYSA</sequence>
<dbReference type="InterPro" id="IPR023561">
    <property type="entry name" value="Carbonic_anhydrase_a-class"/>
</dbReference>
<gene>
    <name evidence="9" type="ORF">LSAA_4647</name>
</gene>
<keyword evidence="4 8" id="KW-0479">Metal-binding</keyword>
<evidence type="ECO:0000256" key="2">
    <source>
        <dbReference type="ARBA" id="ARBA00010718"/>
    </source>
</evidence>
<comment type="function">
    <text evidence="1 8">Reversible hydration of carbon dioxide.</text>
</comment>
<dbReference type="Proteomes" id="UP000675881">
    <property type="component" value="Chromosome 14"/>
</dbReference>
<dbReference type="GO" id="GO:0008270">
    <property type="term" value="F:zinc ion binding"/>
    <property type="evidence" value="ECO:0007669"/>
    <property type="project" value="UniProtKB-UniRule"/>
</dbReference>
<dbReference type="EMBL" id="HG994593">
    <property type="protein sequence ID" value="CAF2836672.1"/>
    <property type="molecule type" value="Genomic_DNA"/>
</dbReference>
<organism evidence="9 10">
    <name type="scientific">Lepeophtheirus salmonis</name>
    <name type="common">Salmon louse</name>
    <name type="synonym">Caligus salmonis</name>
    <dbReference type="NCBI Taxonomy" id="72036"/>
    <lineage>
        <taxon>Eukaryota</taxon>
        <taxon>Metazoa</taxon>
        <taxon>Ecdysozoa</taxon>
        <taxon>Arthropoda</taxon>
        <taxon>Crustacea</taxon>
        <taxon>Multicrustacea</taxon>
        <taxon>Hexanauplia</taxon>
        <taxon>Copepoda</taxon>
        <taxon>Siphonostomatoida</taxon>
        <taxon>Caligidae</taxon>
        <taxon>Lepeophtheirus</taxon>
    </lineage>
</organism>
<dbReference type="InterPro" id="IPR036398">
    <property type="entry name" value="CA_dom_sf"/>
</dbReference>
<dbReference type="OrthoDB" id="429145at2759"/>
<evidence type="ECO:0000313" key="9">
    <source>
        <dbReference type="EMBL" id="CAF2836672.1"/>
    </source>
</evidence>
<accession>A0A7R8H3S9</accession>
<dbReference type="PANTHER" id="PTHR18952:SF265">
    <property type="entry name" value="CARBONIC ANHYDRASE"/>
    <property type="match status" value="1"/>
</dbReference>
<keyword evidence="5 8" id="KW-0862">Zinc</keyword>
<dbReference type="SMART" id="SM01057">
    <property type="entry name" value="Carb_anhydrase"/>
    <property type="match status" value="1"/>
</dbReference>
<protein>
    <recommendedName>
        <fullName evidence="3 8">Carbonic anhydrase</fullName>
        <ecNumber evidence="3 8">4.2.1.1</ecNumber>
    </recommendedName>
</protein>
<dbReference type="Pfam" id="PF00194">
    <property type="entry name" value="Carb_anhydrase"/>
    <property type="match status" value="1"/>
</dbReference>
<evidence type="ECO:0000256" key="6">
    <source>
        <dbReference type="ARBA" id="ARBA00023239"/>
    </source>
</evidence>
<dbReference type="CDD" id="cd00326">
    <property type="entry name" value="alpha_CA"/>
    <property type="match status" value="1"/>
</dbReference>
<dbReference type="PROSITE" id="PS51144">
    <property type="entry name" value="ALPHA_CA_2"/>
    <property type="match status" value="1"/>
</dbReference>
<dbReference type="PANTHER" id="PTHR18952">
    <property type="entry name" value="CARBONIC ANHYDRASE"/>
    <property type="match status" value="1"/>
</dbReference>
<comment type="cofactor">
    <cofactor evidence="8">
        <name>Zn(2+)</name>
        <dbReference type="ChEBI" id="CHEBI:29105"/>
    </cofactor>
</comment>
<keyword evidence="6 8" id="KW-0456">Lyase</keyword>
<dbReference type="PROSITE" id="PS00162">
    <property type="entry name" value="ALPHA_CA_1"/>
    <property type="match status" value="1"/>
</dbReference>
<dbReference type="SUPFAM" id="SSF51069">
    <property type="entry name" value="Carbonic anhydrase"/>
    <property type="match status" value="1"/>
</dbReference>
<evidence type="ECO:0000256" key="5">
    <source>
        <dbReference type="ARBA" id="ARBA00022833"/>
    </source>
</evidence>
<dbReference type="Gene3D" id="3.10.200.10">
    <property type="entry name" value="Alpha carbonic anhydrase"/>
    <property type="match status" value="1"/>
</dbReference>
<evidence type="ECO:0000256" key="3">
    <source>
        <dbReference type="ARBA" id="ARBA00012925"/>
    </source>
</evidence>
<dbReference type="InterPro" id="IPR001148">
    <property type="entry name" value="CA_dom"/>
</dbReference>
<comment type="similarity">
    <text evidence="2 8">Belongs to the alpha-carbonic anhydrase family.</text>
</comment>
<dbReference type="InterPro" id="IPR018338">
    <property type="entry name" value="Carbonic_anhydrase_a-class_CS"/>
</dbReference>
<comment type="catalytic activity">
    <reaction evidence="7 8">
        <text>hydrogencarbonate + H(+) = CO2 + H2O</text>
        <dbReference type="Rhea" id="RHEA:10748"/>
        <dbReference type="ChEBI" id="CHEBI:15377"/>
        <dbReference type="ChEBI" id="CHEBI:15378"/>
        <dbReference type="ChEBI" id="CHEBI:16526"/>
        <dbReference type="ChEBI" id="CHEBI:17544"/>
        <dbReference type="EC" id="4.2.1.1"/>
    </reaction>
</comment>